<feature type="domain" description="Rieske" evidence="6">
    <location>
        <begin position="30"/>
        <end position="143"/>
    </location>
</feature>
<evidence type="ECO:0000256" key="1">
    <source>
        <dbReference type="ARBA" id="ARBA00022714"/>
    </source>
</evidence>
<protein>
    <submittedName>
        <fullName evidence="7">Phenylpropionate dioxygenase, large terminal subunit</fullName>
    </submittedName>
</protein>
<dbReference type="Gene3D" id="2.102.10.10">
    <property type="entry name" value="Rieske [2Fe-2S] iron-sulphur domain"/>
    <property type="match status" value="1"/>
</dbReference>
<accession>A0A1I1QTL1</accession>
<keyword evidence="3" id="KW-0560">Oxidoreductase</keyword>
<dbReference type="GO" id="GO:0051213">
    <property type="term" value="F:dioxygenase activity"/>
    <property type="evidence" value="ECO:0007669"/>
    <property type="project" value="UniProtKB-KW"/>
</dbReference>
<evidence type="ECO:0000313" key="8">
    <source>
        <dbReference type="Proteomes" id="UP000199022"/>
    </source>
</evidence>
<proteinExistence type="predicted"/>
<keyword evidence="2" id="KW-0479">Metal-binding</keyword>
<organism evidence="7 8">
    <name type="scientific">Klenkia taihuensis</name>
    <dbReference type="NCBI Taxonomy" id="1225127"/>
    <lineage>
        <taxon>Bacteria</taxon>
        <taxon>Bacillati</taxon>
        <taxon>Actinomycetota</taxon>
        <taxon>Actinomycetes</taxon>
        <taxon>Geodermatophilales</taxon>
        <taxon>Geodermatophilaceae</taxon>
        <taxon>Klenkia</taxon>
    </lineage>
</organism>
<dbReference type="GO" id="GO:0004497">
    <property type="term" value="F:monooxygenase activity"/>
    <property type="evidence" value="ECO:0007669"/>
    <property type="project" value="UniProtKB-ARBA"/>
</dbReference>
<dbReference type="EMBL" id="FOMD01000003">
    <property type="protein sequence ID" value="SFD25337.1"/>
    <property type="molecule type" value="Genomic_DNA"/>
</dbReference>
<dbReference type="OrthoDB" id="5243643at2"/>
<dbReference type="PROSITE" id="PS51296">
    <property type="entry name" value="RIESKE"/>
    <property type="match status" value="1"/>
</dbReference>
<dbReference type="AlphaFoldDB" id="A0A1I1QTL1"/>
<reference evidence="8" key="1">
    <citation type="submission" date="2016-10" db="EMBL/GenBank/DDBJ databases">
        <authorList>
            <person name="Varghese N."/>
            <person name="Submissions S."/>
        </authorList>
    </citation>
    <scope>NUCLEOTIDE SEQUENCE [LARGE SCALE GENOMIC DNA]</scope>
    <source>
        <strain evidence="8">DSM 45962</strain>
    </source>
</reference>
<evidence type="ECO:0000256" key="2">
    <source>
        <dbReference type="ARBA" id="ARBA00022723"/>
    </source>
</evidence>
<dbReference type="GO" id="GO:0016705">
    <property type="term" value="F:oxidoreductase activity, acting on paired donors, with incorporation or reduction of molecular oxygen"/>
    <property type="evidence" value="ECO:0007669"/>
    <property type="project" value="UniProtKB-ARBA"/>
</dbReference>
<keyword evidence="7" id="KW-0223">Dioxygenase</keyword>
<evidence type="ECO:0000313" key="7">
    <source>
        <dbReference type="EMBL" id="SFD25337.1"/>
    </source>
</evidence>
<evidence type="ECO:0000256" key="3">
    <source>
        <dbReference type="ARBA" id="ARBA00023002"/>
    </source>
</evidence>
<evidence type="ECO:0000256" key="5">
    <source>
        <dbReference type="ARBA" id="ARBA00023014"/>
    </source>
</evidence>
<gene>
    <name evidence="7" type="ORF">SAMN05661030_2954</name>
</gene>
<keyword evidence="4" id="KW-0408">Iron</keyword>
<dbReference type="SUPFAM" id="SSF50022">
    <property type="entry name" value="ISP domain"/>
    <property type="match status" value="1"/>
</dbReference>
<keyword evidence="8" id="KW-1185">Reference proteome</keyword>
<dbReference type="PANTHER" id="PTHR21266:SF57">
    <property type="entry name" value="3-CHLOROBENZOATE-3,4-DIOXYGENASE"/>
    <property type="match status" value="1"/>
</dbReference>
<dbReference type="InterPro" id="IPR050584">
    <property type="entry name" value="Cholesterol_7-desaturase"/>
</dbReference>
<dbReference type="STRING" id="1225127.SAMN05661030_2954"/>
<dbReference type="Proteomes" id="UP000199022">
    <property type="component" value="Unassembled WGS sequence"/>
</dbReference>
<dbReference type="InterPro" id="IPR044043">
    <property type="entry name" value="VanA_C_cat"/>
</dbReference>
<dbReference type="InterPro" id="IPR036922">
    <property type="entry name" value="Rieske_2Fe-2S_sf"/>
</dbReference>
<dbReference type="GO" id="GO:0046872">
    <property type="term" value="F:metal ion binding"/>
    <property type="evidence" value="ECO:0007669"/>
    <property type="project" value="UniProtKB-KW"/>
</dbReference>
<evidence type="ECO:0000256" key="4">
    <source>
        <dbReference type="ARBA" id="ARBA00023004"/>
    </source>
</evidence>
<name>A0A1I1QTL1_9ACTN</name>
<dbReference type="CDD" id="cd03469">
    <property type="entry name" value="Rieske_RO_Alpha_N"/>
    <property type="match status" value="1"/>
</dbReference>
<dbReference type="InterPro" id="IPR017941">
    <property type="entry name" value="Rieske_2Fe-2S"/>
</dbReference>
<dbReference type="Pfam" id="PF19112">
    <property type="entry name" value="VanA_C"/>
    <property type="match status" value="1"/>
</dbReference>
<dbReference type="Gene3D" id="3.90.380.10">
    <property type="entry name" value="Naphthalene 1,2-dioxygenase Alpha Subunit, Chain A, domain 1"/>
    <property type="match status" value="1"/>
</dbReference>
<keyword evidence="5" id="KW-0411">Iron-sulfur</keyword>
<sequence length="367" mass="41204">MTALQEPRTTRHAGPETLVLSEHPVFRRFWYAVCAVDDVRTEVEPGRRGAAPLHRTVLGTDLVVWRPDPAGPVSVAHDRCAHRDAPLSMGWVADCHLVCPYHGWEWDKDGLTQRIPQFPGAPHPTKSGLTMVRSQERYGLVWVCLATDAEGGPVADIPEVVEWDDPAWRQVPEGSWDFDCTAMHLVENNIDPGHVAFVHMNSFGNPDNPELTDQNVQRTPYGLITWTDVPVEGRPGEDGATVRHTWSQVHLPFFMHLLIRYPDGLGHVMLKAITPVDDSHCTIHQVVLRTDTEADRPAADIRAFDHQVELEDKALLDRLPDEFPLAQHLNAHAKADKNSLLLRRMYTELVTGAWIPTPHPTTAVETR</sequence>
<evidence type="ECO:0000259" key="6">
    <source>
        <dbReference type="PROSITE" id="PS51296"/>
    </source>
</evidence>
<dbReference type="SUPFAM" id="SSF55961">
    <property type="entry name" value="Bet v1-like"/>
    <property type="match status" value="1"/>
</dbReference>
<dbReference type="Pfam" id="PF00355">
    <property type="entry name" value="Rieske"/>
    <property type="match status" value="1"/>
</dbReference>
<dbReference type="RefSeq" id="WP_091560390.1">
    <property type="nucleotide sequence ID" value="NZ_BNAC01000001.1"/>
</dbReference>
<keyword evidence="1" id="KW-0001">2Fe-2S</keyword>
<dbReference type="PANTHER" id="PTHR21266">
    <property type="entry name" value="IRON-SULFUR DOMAIN CONTAINING PROTEIN"/>
    <property type="match status" value="1"/>
</dbReference>
<dbReference type="GO" id="GO:0051537">
    <property type="term" value="F:2 iron, 2 sulfur cluster binding"/>
    <property type="evidence" value="ECO:0007669"/>
    <property type="project" value="UniProtKB-KW"/>
</dbReference>